<evidence type="ECO:0000313" key="3">
    <source>
        <dbReference type="EMBL" id="KOB71936.1"/>
    </source>
</evidence>
<evidence type="ECO:0000256" key="1">
    <source>
        <dbReference type="SAM" id="MobiDB-lite"/>
    </source>
</evidence>
<keyword evidence="2" id="KW-0472">Membrane</keyword>
<sequence length="656" mass="75877">LVQMDGSTVDHSDSDSGESWTLLENQPAYGDDAPDFSKSSPASSKREDTEALLENDEDTDGISIISDSDPESSPYDINLSPCGKCSSSENRLSRLPDAPNLLKDSQPPNKKTIESCAENDFLGDGSHKIKTYVHRRNKRLSTVLNIIMLGSVITAAGVAIGHIWGAKNECAAPTPSVNKILSNLYKLQEENAYLRNQLNEFRTLASNIHQMQQLKASDRKLVKQQRCKKVFEEPLDNKVEKAFKCVDHDSNESVKMLDNSELLYHEKEFLNDISKLKNVYNQNKSWLDDYIQRKLAHDNNFRNKQNLKEDDSTKANKDKEQINFNWDNEIGPTFKLPNQEQNDASSQIPNKYLRIPENKQLKNDKGNNSSKAWNMSRETDATNKVDNIQKHEENYKQDIKLSKAEKKISYADSLKTDSDTDKVYSQINDTNKVPIKGMQGSGQNRRYDYVDLMLNLISSSEDEIKKDDRYIGPKIKRDKKKHDRHKIHKKQKRKNKYEQWEMKGGYMKDFDEFSMTSSQFNLGNNIKATPEKKYLNHDSENYLSKLTEADDVEKTRKSEENVKPEQKGEEGKNGKSKDSEWYNKRCALRAEARRKLEYELFGESSLNNAAWYFRRMNKREQCRALKDNSTYKKFSKHHQKMNFKMKHGKHLKKTIQ</sequence>
<feature type="non-terminal residue" evidence="3">
    <location>
        <position position="1"/>
    </location>
</feature>
<organism evidence="3 4">
    <name type="scientific">Operophtera brumata</name>
    <name type="common">Winter moth</name>
    <name type="synonym">Phalaena brumata</name>
    <dbReference type="NCBI Taxonomy" id="104452"/>
    <lineage>
        <taxon>Eukaryota</taxon>
        <taxon>Metazoa</taxon>
        <taxon>Ecdysozoa</taxon>
        <taxon>Arthropoda</taxon>
        <taxon>Hexapoda</taxon>
        <taxon>Insecta</taxon>
        <taxon>Pterygota</taxon>
        <taxon>Neoptera</taxon>
        <taxon>Endopterygota</taxon>
        <taxon>Lepidoptera</taxon>
        <taxon>Glossata</taxon>
        <taxon>Ditrysia</taxon>
        <taxon>Geometroidea</taxon>
        <taxon>Geometridae</taxon>
        <taxon>Larentiinae</taxon>
        <taxon>Operophtera</taxon>
    </lineage>
</organism>
<feature type="region of interest" description="Disordered" evidence="1">
    <location>
        <begin position="476"/>
        <end position="496"/>
    </location>
</feature>
<comment type="caution">
    <text evidence="3">The sequence shown here is derived from an EMBL/GenBank/DDBJ whole genome shotgun (WGS) entry which is preliminary data.</text>
</comment>
<reference evidence="3 4" key="1">
    <citation type="journal article" date="2015" name="Genome Biol. Evol.">
        <title>The genome of winter moth (Operophtera brumata) provides a genomic perspective on sexual dimorphism and phenology.</title>
        <authorList>
            <person name="Derks M.F."/>
            <person name="Smit S."/>
            <person name="Salis L."/>
            <person name="Schijlen E."/>
            <person name="Bossers A."/>
            <person name="Mateman C."/>
            <person name="Pijl A.S."/>
            <person name="de Ridder D."/>
            <person name="Groenen M.A."/>
            <person name="Visser M.E."/>
            <person name="Megens H.J."/>
        </authorList>
    </citation>
    <scope>NUCLEOTIDE SEQUENCE [LARGE SCALE GENOMIC DNA]</scope>
    <source>
        <strain evidence="3">WM2013NL</strain>
        <tissue evidence="3">Head and thorax</tissue>
    </source>
</reference>
<evidence type="ECO:0000256" key="2">
    <source>
        <dbReference type="SAM" id="Phobius"/>
    </source>
</evidence>
<protein>
    <submittedName>
        <fullName evidence="3">Uncharacterized protein</fullName>
    </submittedName>
</protein>
<gene>
    <name evidence="3" type="ORF">OBRU01_07387</name>
</gene>
<feature type="compositionally biased region" description="Acidic residues" evidence="1">
    <location>
        <begin position="50"/>
        <end position="60"/>
    </location>
</feature>
<feature type="region of interest" description="Disordered" evidence="1">
    <location>
        <begin position="1"/>
        <end position="75"/>
    </location>
</feature>
<dbReference type="Proteomes" id="UP000037510">
    <property type="component" value="Unassembled WGS sequence"/>
</dbReference>
<feature type="compositionally biased region" description="Basic residues" evidence="1">
    <location>
        <begin position="476"/>
        <end position="495"/>
    </location>
</feature>
<feature type="region of interest" description="Disordered" evidence="1">
    <location>
        <begin position="545"/>
        <end position="578"/>
    </location>
</feature>
<keyword evidence="2" id="KW-0812">Transmembrane</keyword>
<dbReference type="EMBL" id="JTDY01002179">
    <property type="protein sequence ID" value="KOB71936.1"/>
    <property type="molecule type" value="Genomic_DNA"/>
</dbReference>
<feature type="compositionally biased region" description="Low complexity" evidence="1">
    <location>
        <begin position="61"/>
        <end position="75"/>
    </location>
</feature>
<keyword evidence="2" id="KW-1133">Transmembrane helix</keyword>
<feature type="compositionally biased region" description="Basic and acidic residues" evidence="1">
    <location>
        <begin position="552"/>
        <end position="578"/>
    </location>
</feature>
<dbReference type="AlphaFoldDB" id="A0A0L7L9L0"/>
<feature type="transmembrane region" description="Helical" evidence="2">
    <location>
        <begin position="143"/>
        <end position="164"/>
    </location>
</feature>
<keyword evidence="4" id="KW-1185">Reference proteome</keyword>
<evidence type="ECO:0000313" key="4">
    <source>
        <dbReference type="Proteomes" id="UP000037510"/>
    </source>
</evidence>
<name>A0A0L7L9L0_OPEBR</name>
<proteinExistence type="predicted"/>
<accession>A0A0L7L9L0</accession>